<dbReference type="Proteomes" id="UP001500630">
    <property type="component" value="Unassembled WGS sequence"/>
</dbReference>
<sequence>MTTRCEVTELFTDQCAHCRRITDEPAPNLYANRPQTFARFPGWCAGCGEVFGPGELIRSDGIDGWVAECCAGDAP</sequence>
<evidence type="ECO:0000313" key="1">
    <source>
        <dbReference type="EMBL" id="GAA3550650.1"/>
    </source>
</evidence>
<organism evidence="1 2">
    <name type="scientific">Nonomuraea rosea</name>
    <dbReference type="NCBI Taxonomy" id="638574"/>
    <lineage>
        <taxon>Bacteria</taxon>
        <taxon>Bacillati</taxon>
        <taxon>Actinomycetota</taxon>
        <taxon>Actinomycetes</taxon>
        <taxon>Streptosporangiales</taxon>
        <taxon>Streptosporangiaceae</taxon>
        <taxon>Nonomuraea</taxon>
    </lineage>
</organism>
<accession>A0ABP6WGS1</accession>
<dbReference type="EMBL" id="BAABDQ010000006">
    <property type="protein sequence ID" value="GAA3550650.1"/>
    <property type="molecule type" value="Genomic_DNA"/>
</dbReference>
<reference evidence="2" key="1">
    <citation type="journal article" date="2019" name="Int. J. Syst. Evol. Microbiol.">
        <title>The Global Catalogue of Microorganisms (GCM) 10K type strain sequencing project: providing services to taxonomists for standard genome sequencing and annotation.</title>
        <authorList>
            <consortium name="The Broad Institute Genomics Platform"/>
            <consortium name="The Broad Institute Genome Sequencing Center for Infectious Disease"/>
            <person name="Wu L."/>
            <person name="Ma J."/>
        </authorList>
    </citation>
    <scope>NUCLEOTIDE SEQUENCE [LARGE SCALE GENOMIC DNA]</scope>
    <source>
        <strain evidence="2">JCM 17326</strain>
    </source>
</reference>
<gene>
    <name evidence="1" type="ORF">GCM10022419_033640</name>
</gene>
<keyword evidence="2" id="KW-1185">Reference proteome</keyword>
<proteinExistence type="predicted"/>
<comment type="caution">
    <text evidence="1">The sequence shown here is derived from an EMBL/GenBank/DDBJ whole genome shotgun (WGS) entry which is preliminary data.</text>
</comment>
<dbReference type="RefSeq" id="WP_345562707.1">
    <property type="nucleotide sequence ID" value="NZ_BAABDQ010000006.1"/>
</dbReference>
<evidence type="ECO:0000313" key="2">
    <source>
        <dbReference type="Proteomes" id="UP001500630"/>
    </source>
</evidence>
<name>A0ABP6WGS1_9ACTN</name>
<protein>
    <submittedName>
        <fullName evidence="1">Uncharacterized protein</fullName>
    </submittedName>
</protein>